<proteinExistence type="inferred from homology"/>
<dbReference type="Gene3D" id="3.40.50.150">
    <property type="entry name" value="Vaccinia Virus protein VP39"/>
    <property type="match status" value="1"/>
</dbReference>
<dbReference type="CDD" id="cd02440">
    <property type="entry name" value="AdoMet_MTases"/>
    <property type="match status" value="1"/>
</dbReference>
<dbReference type="GO" id="GO:0003723">
    <property type="term" value="F:RNA binding"/>
    <property type="evidence" value="ECO:0007669"/>
    <property type="project" value="UniProtKB-KW"/>
</dbReference>
<feature type="compositionally biased region" description="Low complexity" evidence="4">
    <location>
        <begin position="307"/>
        <end position="327"/>
    </location>
</feature>
<comment type="caution">
    <text evidence="6">The sequence shown here is derived from an EMBL/GenBank/DDBJ whole genome shotgun (WGS) entry which is preliminary data.</text>
</comment>
<sequence>MDGELVRRGLARSRRHAAELVAAGRVTRAGTVLTKPSTGVGPEDVVEVAPDPHDPGYASRAAFKLAGVLDALDALDAVAGESSAESGALPRGPVVDGARCLDLGASTGGFTDVLLRRGAREVVAVDVGHDQLVPALRADPRVVVHEALNVRDLSPEHVGVVPDVVVGDLSFISLAMVLPAVAGVVGPGTDLLLLVKPQFEVGRERLGSGGVVRDPALHVEVVAAVARHAALVGLRPLAVVPSPLPGPSGNREYFWWLRAGDPGRADGAAFEDEALEAAAAQAVAWQPGPDGGPPPVVAVARAAAASAELSFEPPAEPPAETSARPSAGAVPPSAPHAAPGATETTDRPLTGGAA</sequence>
<dbReference type="PROSITE" id="PS50889">
    <property type="entry name" value="S4"/>
    <property type="match status" value="1"/>
</dbReference>
<dbReference type="SUPFAM" id="SSF55174">
    <property type="entry name" value="Alpha-L RNA-binding motif"/>
    <property type="match status" value="1"/>
</dbReference>
<dbReference type="CDD" id="cd00165">
    <property type="entry name" value="S4"/>
    <property type="match status" value="1"/>
</dbReference>
<dbReference type="InterPro" id="IPR002942">
    <property type="entry name" value="S4_RNA-bd"/>
</dbReference>
<name>A0A4Y8R6Z3_9MICO</name>
<dbReference type="SMART" id="SM00363">
    <property type="entry name" value="S4"/>
    <property type="match status" value="1"/>
</dbReference>
<dbReference type="SUPFAM" id="SSF53335">
    <property type="entry name" value="S-adenosyl-L-methionine-dependent methyltransferases"/>
    <property type="match status" value="1"/>
</dbReference>
<evidence type="ECO:0000256" key="2">
    <source>
        <dbReference type="ARBA" id="ARBA00029460"/>
    </source>
</evidence>
<feature type="domain" description="RNA-binding S4" evidence="5">
    <location>
        <begin position="1"/>
        <end position="66"/>
    </location>
</feature>
<gene>
    <name evidence="6" type="ORF">E1O70_05870</name>
</gene>
<dbReference type="Proteomes" id="UP000298003">
    <property type="component" value="Unassembled WGS sequence"/>
</dbReference>
<protein>
    <submittedName>
        <fullName evidence="6">TlyA family RNA methyltransferase</fullName>
    </submittedName>
</protein>
<evidence type="ECO:0000256" key="3">
    <source>
        <dbReference type="PROSITE-ProRule" id="PRU00182"/>
    </source>
</evidence>
<reference evidence="6 7" key="1">
    <citation type="submission" date="2019-03" db="EMBL/GenBank/DDBJ databases">
        <title>Cellulosimicrobium funkei JCM14302 Assembly.</title>
        <authorList>
            <person name="Dou T."/>
        </authorList>
    </citation>
    <scope>NUCLEOTIDE SEQUENCE [LARGE SCALE GENOMIC DNA]</scope>
    <source>
        <strain evidence="6 7">JCM 14302</strain>
    </source>
</reference>
<dbReference type="GO" id="GO:0032259">
    <property type="term" value="P:methylation"/>
    <property type="evidence" value="ECO:0007669"/>
    <property type="project" value="UniProtKB-KW"/>
</dbReference>
<dbReference type="InterPro" id="IPR029063">
    <property type="entry name" value="SAM-dependent_MTases_sf"/>
</dbReference>
<feature type="region of interest" description="Disordered" evidence="4">
    <location>
        <begin position="307"/>
        <end position="354"/>
    </location>
</feature>
<dbReference type="Pfam" id="PF01479">
    <property type="entry name" value="S4"/>
    <property type="match status" value="1"/>
</dbReference>
<dbReference type="AlphaFoldDB" id="A0A4Y8R6Z3"/>
<dbReference type="GO" id="GO:0008168">
    <property type="term" value="F:methyltransferase activity"/>
    <property type="evidence" value="ECO:0007669"/>
    <property type="project" value="UniProtKB-KW"/>
</dbReference>
<evidence type="ECO:0000259" key="5">
    <source>
        <dbReference type="SMART" id="SM00363"/>
    </source>
</evidence>
<dbReference type="Gene3D" id="3.10.290.10">
    <property type="entry name" value="RNA-binding S4 domain"/>
    <property type="match status" value="1"/>
</dbReference>
<comment type="similarity">
    <text evidence="2">Belongs to the TlyA family.</text>
</comment>
<dbReference type="InterPro" id="IPR047048">
    <property type="entry name" value="TlyA"/>
</dbReference>
<dbReference type="Pfam" id="PF01728">
    <property type="entry name" value="FtsJ"/>
    <property type="match status" value="1"/>
</dbReference>
<dbReference type="InterPro" id="IPR036986">
    <property type="entry name" value="S4_RNA-bd_sf"/>
</dbReference>
<accession>A0A4Y8R6Z3</accession>
<evidence type="ECO:0000256" key="1">
    <source>
        <dbReference type="ARBA" id="ARBA00022884"/>
    </source>
</evidence>
<evidence type="ECO:0000313" key="6">
    <source>
        <dbReference type="EMBL" id="TFF16944.1"/>
    </source>
</evidence>
<dbReference type="PANTHER" id="PTHR32319">
    <property type="entry name" value="BACTERIAL HEMOLYSIN-LIKE PROTEIN"/>
    <property type="match status" value="1"/>
</dbReference>
<evidence type="ECO:0000313" key="7">
    <source>
        <dbReference type="Proteomes" id="UP000298003"/>
    </source>
</evidence>
<dbReference type="InterPro" id="IPR002877">
    <property type="entry name" value="RNA_MeTrfase_FtsJ_dom"/>
</dbReference>
<keyword evidence="1 3" id="KW-0694">RNA-binding</keyword>
<keyword evidence="6" id="KW-0489">Methyltransferase</keyword>
<keyword evidence="7" id="KW-1185">Reference proteome</keyword>
<dbReference type="PANTHER" id="PTHR32319:SF0">
    <property type="entry name" value="BACTERIAL HEMOLYSIN-LIKE PROTEIN"/>
    <property type="match status" value="1"/>
</dbReference>
<dbReference type="EMBL" id="SOZH01000003">
    <property type="protein sequence ID" value="TFF16944.1"/>
    <property type="molecule type" value="Genomic_DNA"/>
</dbReference>
<keyword evidence="6" id="KW-0808">Transferase</keyword>
<organism evidence="6 7">
    <name type="scientific">Cellulosimicrobium funkei</name>
    <dbReference type="NCBI Taxonomy" id="264251"/>
    <lineage>
        <taxon>Bacteria</taxon>
        <taxon>Bacillati</taxon>
        <taxon>Actinomycetota</taxon>
        <taxon>Actinomycetes</taxon>
        <taxon>Micrococcales</taxon>
        <taxon>Promicromonosporaceae</taxon>
        <taxon>Cellulosimicrobium</taxon>
    </lineage>
</organism>
<evidence type="ECO:0000256" key="4">
    <source>
        <dbReference type="SAM" id="MobiDB-lite"/>
    </source>
</evidence>